<dbReference type="AlphaFoldDB" id="A0A6A5VNW0"/>
<name>A0A6A5VNW0_9PLEO</name>
<organism evidence="1 2">
    <name type="scientific">Bimuria novae-zelandiae CBS 107.79</name>
    <dbReference type="NCBI Taxonomy" id="1447943"/>
    <lineage>
        <taxon>Eukaryota</taxon>
        <taxon>Fungi</taxon>
        <taxon>Dikarya</taxon>
        <taxon>Ascomycota</taxon>
        <taxon>Pezizomycotina</taxon>
        <taxon>Dothideomycetes</taxon>
        <taxon>Pleosporomycetidae</taxon>
        <taxon>Pleosporales</taxon>
        <taxon>Massarineae</taxon>
        <taxon>Didymosphaeriaceae</taxon>
        <taxon>Bimuria</taxon>
    </lineage>
</organism>
<gene>
    <name evidence="1" type="ORF">BU23DRAFT_565758</name>
</gene>
<proteinExistence type="predicted"/>
<dbReference type="OrthoDB" id="3553147at2759"/>
<protein>
    <recommendedName>
        <fullName evidence="3">Heterokaryon incompatibility domain-containing protein</fullName>
    </recommendedName>
</protein>
<keyword evidence="2" id="KW-1185">Reference proteome</keyword>
<dbReference type="Proteomes" id="UP000800036">
    <property type="component" value="Unassembled WGS sequence"/>
</dbReference>
<evidence type="ECO:0000313" key="1">
    <source>
        <dbReference type="EMBL" id="KAF1976606.1"/>
    </source>
</evidence>
<dbReference type="EMBL" id="ML976666">
    <property type="protein sequence ID" value="KAF1976606.1"/>
    <property type="molecule type" value="Genomic_DNA"/>
</dbReference>
<sequence length="199" mass="22263">MDKIYSNAKNVAIYLGYPTERTQPGMEALRSFIDPDVKFDNSALVPTNMDRPGVCSSPAHDAPPHFGSYGGPSELDWTPLLQILEAQMRQVVKREGATNQRSQLNLAFDFRNRLSTDARDKYYAIFSIVENDNGGPLALAPEYNAGVKVLHRKFITEMQRLSEANEASDAWVMEKSYGSTADKVVIRRALGTRCDHDFS</sequence>
<evidence type="ECO:0000313" key="2">
    <source>
        <dbReference type="Proteomes" id="UP000800036"/>
    </source>
</evidence>
<evidence type="ECO:0008006" key="3">
    <source>
        <dbReference type="Google" id="ProtNLM"/>
    </source>
</evidence>
<accession>A0A6A5VNW0</accession>
<reference evidence="1" key="1">
    <citation type="journal article" date="2020" name="Stud. Mycol.">
        <title>101 Dothideomycetes genomes: a test case for predicting lifestyles and emergence of pathogens.</title>
        <authorList>
            <person name="Haridas S."/>
            <person name="Albert R."/>
            <person name="Binder M."/>
            <person name="Bloem J."/>
            <person name="Labutti K."/>
            <person name="Salamov A."/>
            <person name="Andreopoulos B."/>
            <person name="Baker S."/>
            <person name="Barry K."/>
            <person name="Bills G."/>
            <person name="Bluhm B."/>
            <person name="Cannon C."/>
            <person name="Castanera R."/>
            <person name="Culley D."/>
            <person name="Daum C."/>
            <person name="Ezra D."/>
            <person name="Gonzalez J."/>
            <person name="Henrissat B."/>
            <person name="Kuo A."/>
            <person name="Liang C."/>
            <person name="Lipzen A."/>
            <person name="Lutzoni F."/>
            <person name="Magnuson J."/>
            <person name="Mondo S."/>
            <person name="Nolan M."/>
            <person name="Ohm R."/>
            <person name="Pangilinan J."/>
            <person name="Park H.-J."/>
            <person name="Ramirez L."/>
            <person name="Alfaro M."/>
            <person name="Sun H."/>
            <person name="Tritt A."/>
            <person name="Yoshinaga Y."/>
            <person name="Zwiers L.-H."/>
            <person name="Turgeon B."/>
            <person name="Goodwin S."/>
            <person name="Spatafora J."/>
            <person name="Crous P."/>
            <person name="Grigoriev I."/>
        </authorList>
    </citation>
    <scope>NUCLEOTIDE SEQUENCE</scope>
    <source>
        <strain evidence="1">CBS 107.79</strain>
    </source>
</reference>